<reference evidence="1 2" key="1">
    <citation type="journal article" date="2023" name="Antonie Van Leeuwenhoek">
        <title>Flavobacterium potami sp. nov., a multi-metal resistance genes harbouring bacterium isolated from shallow river silt.</title>
        <authorList>
            <person name="Li S."/>
            <person name="Mao S."/>
            <person name="Mu W."/>
            <person name="Guo B."/>
            <person name="Li C."/>
            <person name="Zhu Q."/>
            <person name="Hou X."/>
            <person name="Zhao Y."/>
            <person name="Wei S."/>
            <person name="Liu H."/>
            <person name="Liu A."/>
        </authorList>
    </citation>
    <scope>NUCLEOTIDE SEQUENCE [LARGE SCALE GENOMIC DNA]</scope>
    <source>
        <strain evidence="1 2">17A</strain>
    </source>
</reference>
<dbReference type="SUPFAM" id="SSF49785">
    <property type="entry name" value="Galactose-binding domain-like"/>
    <property type="match status" value="1"/>
</dbReference>
<name>A0A9X1H839_9FLAO</name>
<comment type="caution">
    <text evidence="1">The sequence shown here is derived from an EMBL/GenBank/DDBJ whole genome shotgun (WGS) entry which is preliminary data.</text>
</comment>
<dbReference type="AlphaFoldDB" id="A0A9X1H839"/>
<dbReference type="InterPro" id="IPR008979">
    <property type="entry name" value="Galactose-bd-like_sf"/>
</dbReference>
<evidence type="ECO:0000313" key="1">
    <source>
        <dbReference type="EMBL" id="MBZ4033856.1"/>
    </source>
</evidence>
<protein>
    <recommendedName>
        <fullName evidence="3">PKD domain-containing protein</fullName>
    </recommendedName>
</protein>
<proteinExistence type="predicted"/>
<sequence>MKTKLKIVIALFLVAIGLYSCSDIYDSIDLNAANSRIIVSSQMDYGNKIRVGSHETFGDISAGVESRLWTFPEGVVDIVDSDNDVTSTEQNVKAIFNVVGKHEVKLHQVFKGEAYTTGSTNPVAKALDTTIVVTVLAPISIVVKANYLNTDGTLGAELNVVNGAKNEVLAGRTIRYTLITEGEPEAYLWTIDGGDPATSTTDTKTVDVRYKKLGTFGFTIKANTPRPFGEATVMLKDFINVIPSTDPVTMDDAQVIDDQGNIALNYSREMNAETLKASDFSVTLKNKSGATLPVTISSATISPTEGNIVLLKLAGQTLYNDDIITVSYTKGSLTTADAVFASSFTDVAVSFKSVNILASTTFDYGFETSTSADWVYLGWGAPWNKFTSAVTSTKAHGGKKSLSVQIDARGGMILGYNHGGDKGTFRLTAGKTYSMGSWVYVESLGDKASVPDLRLYFTPNTDWGIGPNPGFSADFAVGKWVYSSALVKINTTADYSFMLRSDNQGNSSALKFYIDDITVSEAKLRP</sequence>
<dbReference type="Proteomes" id="UP001139366">
    <property type="component" value="Unassembled WGS sequence"/>
</dbReference>
<organism evidence="1 2">
    <name type="scientific">Flavobacterium potami</name>
    <dbReference type="NCBI Taxonomy" id="2872310"/>
    <lineage>
        <taxon>Bacteria</taxon>
        <taxon>Pseudomonadati</taxon>
        <taxon>Bacteroidota</taxon>
        <taxon>Flavobacteriia</taxon>
        <taxon>Flavobacteriales</taxon>
        <taxon>Flavobacteriaceae</taxon>
        <taxon>Flavobacterium</taxon>
    </lineage>
</organism>
<dbReference type="EMBL" id="JAINUY010000001">
    <property type="protein sequence ID" value="MBZ4033856.1"/>
    <property type="molecule type" value="Genomic_DNA"/>
</dbReference>
<evidence type="ECO:0000313" key="2">
    <source>
        <dbReference type="Proteomes" id="UP001139366"/>
    </source>
</evidence>
<keyword evidence="2" id="KW-1185">Reference proteome</keyword>
<gene>
    <name evidence="1" type="ORF">K6T82_03705</name>
</gene>
<dbReference type="PROSITE" id="PS51257">
    <property type="entry name" value="PROKAR_LIPOPROTEIN"/>
    <property type="match status" value="1"/>
</dbReference>
<accession>A0A9X1H839</accession>
<evidence type="ECO:0008006" key="3">
    <source>
        <dbReference type="Google" id="ProtNLM"/>
    </source>
</evidence>
<dbReference type="Gene3D" id="2.60.120.260">
    <property type="entry name" value="Galactose-binding domain-like"/>
    <property type="match status" value="1"/>
</dbReference>
<dbReference type="RefSeq" id="WP_144219271.1">
    <property type="nucleotide sequence ID" value="NZ_JAINUY010000001.1"/>
</dbReference>